<evidence type="ECO:0000313" key="4">
    <source>
        <dbReference type="Proteomes" id="UP001589793"/>
    </source>
</evidence>
<feature type="transmembrane region" description="Helical" evidence="2">
    <location>
        <begin position="67"/>
        <end position="85"/>
    </location>
</feature>
<keyword evidence="2" id="KW-0472">Membrane</keyword>
<dbReference type="RefSeq" id="WP_376982671.1">
    <property type="nucleotide sequence ID" value="NZ_JBHLSV010000027.1"/>
</dbReference>
<name>A0ABV6RF59_9MICO</name>
<feature type="transmembrane region" description="Helical" evidence="2">
    <location>
        <begin position="6"/>
        <end position="22"/>
    </location>
</feature>
<proteinExistence type="predicted"/>
<comment type="caution">
    <text evidence="3">The sequence shown here is derived from an EMBL/GenBank/DDBJ whole genome shotgun (WGS) entry which is preliminary data.</text>
</comment>
<evidence type="ECO:0000313" key="3">
    <source>
        <dbReference type="EMBL" id="MFC0675641.1"/>
    </source>
</evidence>
<keyword evidence="2" id="KW-0812">Transmembrane</keyword>
<keyword evidence="4" id="KW-1185">Reference proteome</keyword>
<dbReference type="EMBL" id="JBHLSV010000027">
    <property type="protein sequence ID" value="MFC0675641.1"/>
    <property type="molecule type" value="Genomic_DNA"/>
</dbReference>
<evidence type="ECO:0000256" key="1">
    <source>
        <dbReference type="SAM" id="Coils"/>
    </source>
</evidence>
<dbReference type="InterPro" id="IPR019277">
    <property type="entry name" value="DUF2304"/>
</dbReference>
<reference evidence="3 4" key="1">
    <citation type="submission" date="2024-09" db="EMBL/GenBank/DDBJ databases">
        <authorList>
            <person name="Sun Q."/>
            <person name="Mori K."/>
        </authorList>
    </citation>
    <scope>NUCLEOTIDE SEQUENCE [LARGE SCALE GENOMIC DNA]</scope>
    <source>
        <strain evidence="3 4">CICC 10874</strain>
    </source>
</reference>
<gene>
    <name evidence="3" type="ORF">ACFFF6_16960</name>
</gene>
<keyword evidence="2" id="KW-1133">Transmembrane helix</keyword>
<evidence type="ECO:0000256" key="2">
    <source>
        <dbReference type="SAM" id="Phobius"/>
    </source>
</evidence>
<sequence>MPSSLFFGAVALVNLIVVLVLIRSRLLREKYALLWLVLGLATVVLAVFPGLLEMLAGLVGIAVPSNLLFLMAILLLLGVTLHLSLEVSRLDEETRVLAEESAIQRLQVERLEARLEALEQERDGQDRDERA</sequence>
<feature type="coiled-coil region" evidence="1">
    <location>
        <begin position="101"/>
        <end position="128"/>
    </location>
</feature>
<accession>A0ABV6RF59</accession>
<protein>
    <submittedName>
        <fullName evidence="3">DUF2304 domain-containing protein</fullName>
    </submittedName>
</protein>
<dbReference type="Proteomes" id="UP001589793">
    <property type="component" value="Unassembled WGS sequence"/>
</dbReference>
<feature type="transmembrane region" description="Helical" evidence="2">
    <location>
        <begin position="34"/>
        <end position="61"/>
    </location>
</feature>
<dbReference type="Pfam" id="PF10066">
    <property type="entry name" value="DUF2304"/>
    <property type="match status" value="1"/>
</dbReference>
<organism evidence="3 4">
    <name type="scientific">Brachybacterium hainanense</name>
    <dbReference type="NCBI Taxonomy" id="1541174"/>
    <lineage>
        <taxon>Bacteria</taxon>
        <taxon>Bacillati</taxon>
        <taxon>Actinomycetota</taxon>
        <taxon>Actinomycetes</taxon>
        <taxon>Micrococcales</taxon>
        <taxon>Dermabacteraceae</taxon>
        <taxon>Brachybacterium</taxon>
    </lineage>
</organism>
<keyword evidence="1" id="KW-0175">Coiled coil</keyword>